<evidence type="ECO:0000313" key="4">
    <source>
        <dbReference type="Proteomes" id="UP000471633"/>
    </source>
</evidence>
<dbReference type="RefSeq" id="XP_051064114.1">
    <property type="nucleotide sequence ID" value="XM_051210108.1"/>
</dbReference>
<protein>
    <recommendedName>
        <fullName evidence="2">CCHC-type domain-containing protein</fullName>
    </recommendedName>
</protein>
<dbReference type="GO" id="GO:0008270">
    <property type="term" value="F:zinc ion binding"/>
    <property type="evidence" value="ECO:0007669"/>
    <property type="project" value="UniProtKB-KW"/>
</dbReference>
<dbReference type="GO" id="GO:0003676">
    <property type="term" value="F:nucleic acid binding"/>
    <property type="evidence" value="ECO:0007669"/>
    <property type="project" value="InterPro"/>
</dbReference>
<dbReference type="KEGG" id="shx:MS3_00002508"/>
<accession>A0A922IGS9</accession>
<gene>
    <name evidence="3" type="ORF">MS3_00002508</name>
</gene>
<keyword evidence="1" id="KW-0863">Zinc-finger</keyword>
<proteinExistence type="predicted"/>
<reference evidence="3" key="3">
    <citation type="submission" date="2021-06" db="EMBL/GenBank/DDBJ databases">
        <title>Chromosome-level genome assembly for S. haematobium.</title>
        <authorList>
            <person name="Stroehlein A.J."/>
        </authorList>
    </citation>
    <scope>NUCLEOTIDE SEQUENCE</scope>
</reference>
<reference evidence="3" key="4">
    <citation type="journal article" date="2022" name="PLoS Pathog.">
        <title>Chromosome-level genome of Schistosoma haematobium underpins genome-wide explorations of molecular variation.</title>
        <authorList>
            <person name="Stroehlein A.J."/>
            <person name="Korhonen P.K."/>
            <person name="Lee V.V."/>
            <person name="Ralph S.A."/>
            <person name="Mentink-Kane M."/>
            <person name="You H."/>
            <person name="McManus D.P."/>
            <person name="Tchuente L.T."/>
            <person name="Stothard J.R."/>
            <person name="Kaur P."/>
            <person name="Dudchenko O."/>
            <person name="Aiden E.L."/>
            <person name="Yang B."/>
            <person name="Yang H."/>
            <person name="Emery A.M."/>
            <person name="Webster B.L."/>
            <person name="Brindley P.J."/>
            <person name="Rollinson D."/>
            <person name="Chang B.C.H."/>
            <person name="Gasser R.B."/>
            <person name="Young N.D."/>
        </authorList>
    </citation>
    <scope>NUCLEOTIDE SEQUENCE</scope>
</reference>
<keyword evidence="4" id="KW-1185">Reference proteome</keyword>
<organism evidence="3 4">
    <name type="scientific">Schistosoma haematobium</name>
    <name type="common">Blood fluke</name>
    <dbReference type="NCBI Taxonomy" id="6185"/>
    <lineage>
        <taxon>Eukaryota</taxon>
        <taxon>Metazoa</taxon>
        <taxon>Spiralia</taxon>
        <taxon>Lophotrochozoa</taxon>
        <taxon>Platyhelminthes</taxon>
        <taxon>Trematoda</taxon>
        <taxon>Digenea</taxon>
        <taxon>Strigeidida</taxon>
        <taxon>Schistosomatoidea</taxon>
        <taxon>Schistosomatidae</taxon>
        <taxon>Schistosoma</taxon>
    </lineage>
</organism>
<reference evidence="3" key="2">
    <citation type="journal article" date="2019" name="Gigascience">
        <title>High-quality Schistosoma haematobium genome achieved by single-molecule and long-range sequencing.</title>
        <authorList>
            <person name="Stroehlein A.J."/>
            <person name="Korhonen P.K."/>
            <person name="Chong T.M."/>
            <person name="Lim Y.L."/>
            <person name="Chan K.G."/>
            <person name="Webster B."/>
            <person name="Rollinson D."/>
            <person name="Brindley P.J."/>
            <person name="Gasser R.B."/>
            <person name="Young N.D."/>
        </authorList>
    </citation>
    <scope>NUCLEOTIDE SEQUENCE</scope>
</reference>
<reference evidence="3" key="1">
    <citation type="journal article" date="2012" name="Nat. Genet.">
        <title>Whole-genome sequence of Schistosoma haematobium.</title>
        <authorList>
            <person name="Young N.D."/>
            <person name="Jex A.R."/>
            <person name="Li B."/>
            <person name="Liu S."/>
            <person name="Yang L."/>
            <person name="Xiong Z."/>
            <person name="Li Y."/>
            <person name="Cantacessi C."/>
            <person name="Hall R.S."/>
            <person name="Xu X."/>
            <person name="Chen F."/>
            <person name="Wu X."/>
            <person name="Zerlotini A."/>
            <person name="Oliveira G."/>
            <person name="Hofmann A."/>
            <person name="Zhang G."/>
            <person name="Fang X."/>
            <person name="Kang Y."/>
            <person name="Campbell B.E."/>
            <person name="Loukas A."/>
            <person name="Ranganathan S."/>
            <person name="Rollinson D."/>
            <person name="Rinaldi G."/>
            <person name="Brindley P.J."/>
            <person name="Yang H."/>
            <person name="Wang J."/>
            <person name="Wang J."/>
            <person name="Gasser R.B."/>
        </authorList>
    </citation>
    <scope>NUCLEOTIDE SEQUENCE</scope>
</reference>
<name>A0A922IGS9_SCHHA</name>
<dbReference type="PANTHER" id="PTHR37984">
    <property type="entry name" value="PROTEIN CBG26694"/>
    <property type="match status" value="1"/>
</dbReference>
<sequence length="491" mass="56033">MEPAMEKLDIHSTPGAFEDYLERFEIWSMTKEDDEDVNIVAYFLTFIGREAYSLLKTLAYPEKSISLPYATLKELLLSHVKCTSFECRERAKFHKMVRQNDQKGREFILELQKQAAKCNFGGQLYVQLRDRLIAGINIPSLERELLRMPNCSFQDARTACINYGAVNELDIQLMKISNTLLSGRDELQSQGQSNLRSFNSDSYSRVNMKGVSTRNYKANHKGEMKFGKGLSCGKFHARNPCVFRNAKCFKCGKVGHIQSVCKATVHFASSCTKSCNLNLNNSDVSNDHLSLSTISKDSTESYDSSELDEIQNSCETTVPNQPIYQNSHAIVPGMTFPNDSHISNEITCNSEENMLNEPNHDRKPDVVWIDADFSNDPTLCNDSPNEFHKNISEESNPDVISYITYPHNAFDPCEKPAQCEARVLSDLEFYYISDDFISTAVYPYHKNSSNVYSKQCEKYVLNEATLFITWGYKDPKLFRGEDSVENLWFKF</sequence>
<evidence type="ECO:0000313" key="3">
    <source>
        <dbReference type="EMBL" id="KAH9579053.1"/>
    </source>
</evidence>
<dbReference type="CTD" id="75576954"/>
<comment type="caution">
    <text evidence="3">The sequence shown here is derived from an EMBL/GenBank/DDBJ whole genome shotgun (WGS) entry which is preliminary data.</text>
</comment>
<dbReference type="GeneID" id="75576954"/>
<dbReference type="EMBL" id="AMPZ03000035">
    <property type="protein sequence ID" value="KAH9579053.1"/>
    <property type="molecule type" value="Genomic_DNA"/>
</dbReference>
<keyword evidence="1" id="KW-0862">Zinc</keyword>
<evidence type="ECO:0000259" key="2">
    <source>
        <dbReference type="PROSITE" id="PS50158"/>
    </source>
</evidence>
<dbReference type="InterPro" id="IPR050951">
    <property type="entry name" value="Retrovirus_Pol_polyprotein"/>
</dbReference>
<feature type="domain" description="CCHC-type" evidence="2">
    <location>
        <begin position="247"/>
        <end position="262"/>
    </location>
</feature>
<dbReference type="Proteomes" id="UP000471633">
    <property type="component" value="Unassembled WGS sequence"/>
</dbReference>
<dbReference type="SMART" id="SM00343">
    <property type="entry name" value="ZnF_C2HC"/>
    <property type="match status" value="1"/>
</dbReference>
<dbReference type="InterPro" id="IPR001878">
    <property type="entry name" value="Znf_CCHC"/>
</dbReference>
<dbReference type="PANTHER" id="PTHR37984:SF13">
    <property type="entry name" value="RIBONUCLEASE H"/>
    <property type="match status" value="1"/>
</dbReference>
<dbReference type="PROSITE" id="PS50158">
    <property type="entry name" value="ZF_CCHC"/>
    <property type="match status" value="1"/>
</dbReference>
<evidence type="ECO:0000256" key="1">
    <source>
        <dbReference type="PROSITE-ProRule" id="PRU00047"/>
    </source>
</evidence>
<keyword evidence="1" id="KW-0479">Metal-binding</keyword>
<dbReference type="AlphaFoldDB" id="A0A922IGS9"/>